<feature type="transmembrane region" description="Helical" evidence="1">
    <location>
        <begin position="467"/>
        <end position="485"/>
    </location>
</feature>
<dbReference type="PANTHER" id="PTHR35342:SF5">
    <property type="entry name" value="TRICARBOXYLIC TRANSPORT PROTEIN"/>
    <property type="match status" value="1"/>
</dbReference>
<reference evidence="3" key="1">
    <citation type="journal article" date="2014" name="Int. J. Syst. Evol. Microbiol.">
        <title>Complete genome sequence of Corynebacterium casei LMG S-19264T (=DSM 44701T), isolated from a smear-ripened cheese.</title>
        <authorList>
            <consortium name="US DOE Joint Genome Institute (JGI-PGF)"/>
            <person name="Walter F."/>
            <person name="Albersmeier A."/>
            <person name="Kalinowski J."/>
            <person name="Ruckert C."/>
        </authorList>
    </citation>
    <scope>NUCLEOTIDE SEQUENCE</scope>
    <source>
        <strain evidence="3">CCM 7684</strain>
    </source>
</reference>
<dbReference type="InterPro" id="IPR002823">
    <property type="entry name" value="DUF112_TM"/>
</dbReference>
<evidence type="ECO:0000313" key="3">
    <source>
        <dbReference type="EMBL" id="GGE43510.1"/>
    </source>
</evidence>
<feature type="transmembrane region" description="Helical" evidence="1">
    <location>
        <begin position="320"/>
        <end position="342"/>
    </location>
</feature>
<keyword evidence="1" id="KW-0812">Transmembrane</keyword>
<evidence type="ECO:0000313" key="4">
    <source>
        <dbReference type="Proteomes" id="UP000602745"/>
    </source>
</evidence>
<feature type="transmembrane region" description="Helical" evidence="1">
    <location>
        <begin position="553"/>
        <end position="574"/>
    </location>
</feature>
<dbReference type="Pfam" id="PF01970">
    <property type="entry name" value="TctA"/>
    <property type="match status" value="1"/>
</dbReference>
<dbReference type="RefSeq" id="WP_229729350.1">
    <property type="nucleotide sequence ID" value="NZ_BMCP01000002.1"/>
</dbReference>
<sequence length="676" mass="71019">MATILDAVLPALVNLFTFHHLGMLLLGVVIGLIVGILPGLGGIAGLSLLLPFTFDMEASMALAMMIGMLAPLNTSDTLPAILMAIPGSAGGQTTVLDGFPMARRGEAARALSAAFTASMIGGVFGAFVLTFAVFGAKSIILSVGFGELMMITIFALTVVGTLTGKSALKGIAACAMGLLAGTIGGAPATGEFRMTFGTIYLGDGIPLVILGLGLFALPEVIDLLRHHITISETGQLGKGWMHGLRDTIRHRWLVLRTSALGALIGMLPGLGSSAAEWITYGHVVQTSRDKSQFGKGDVRGVIGVEAANNAVTGGSLVPTLLFGIPGSGSMAILLGGFVLIGIQPGPAMVSSNLDITFTIIWSLAIANILGAGACFLLANPMARVTTVPYALIAPLMVAILFFGAFQATRSWNDLIALTVIGIIGVYMKRFGWPRPALLIGFVLSNGLESSVYRAMQVYGWSFLQRPGVIVIAALALLSVAAVFWGRRNMGAGTQEASTGADEVIAVRYDINTAPPAPSLMVRSPQILFTLILVGVVVMFLYRSFQLSELGGIFPLIAGFASLALLVPILGFQIFSTKERTVMTDHEQSDVVTRHSNLYFLMWFGGLLAGVALVGFSLAIAGFIFAFTTVLVGRPLWRNALLAGGLVAILAVMAHVLNLYYPAGLLQQLVNLPRWLG</sequence>
<dbReference type="PANTHER" id="PTHR35342">
    <property type="entry name" value="TRICARBOXYLIC TRANSPORT PROTEIN"/>
    <property type="match status" value="1"/>
</dbReference>
<feature type="transmembrane region" description="Helical" evidence="1">
    <location>
        <begin position="384"/>
        <end position="404"/>
    </location>
</feature>
<feature type="transmembrane region" description="Helical" evidence="1">
    <location>
        <begin position="52"/>
        <end position="72"/>
    </location>
</feature>
<feature type="transmembrane region" description="Helical" evidence="1">
    <location>
        <begin position="639"/>
        <end position="660"/>
    </location>
</feature>
<feature type="transmembrane region" description="Helical" evidence="1">
    <location>
        <begin position="139"/>
        <end position="159"/>
    </location>
</feature>
<accession>A0A8J3DUJ3</accession>
<organism evidence="3 4">
    <name type="scientific">Agaricicola taiwanensis</name>
    <dbReference type="NCBI Taxonomy" id="591372"/>
    <lineage>
        <taxon>Bacteria</taxon>
        <taxon>Pseudomonadati</taxon>
        <taxon>Pseudomonadota</taxon>
        <taxon>Alphaproteobacteria</taxon>
        <taxon>Rhodobacterales</taxon>
        <taxon>Paracoccaceae</taxon>
        <taxon>Agaricicola</taxon>
    </lineage>
</organism>
<feature type="transmembrane region" description="Helical" evidence="1">
    <location>
        <begin position="524"/>
        <end position="541"/>
    </location>
</feature>
<keyword evidence="1" id="KW-0472">Membrane</keyword>
<gene>
    <name evidence="3" type="ORF">GCM10007276_20910</name>
</gene>
<evidence type="ECO:0000259" key="2">
    <source>
        <dbReference type="Pfam" id="PF01970"/>
    </source>
</evidence>
<feature type="transmembrane region" description="Helical" evidence="1">
    <location>
        <begin position="171"/>
        <end position="190"/>
    </location>
</feature>
<reference evidence="3" key="2">
    <citation type="submission" date="2020-09" db="EMBL/GenBank/DDBJ databases">
        <authorList>
            <person name="Sun Q."/>
            <person name="Sedlacek I."/>
        </authorList>
    </citation>
    <scope>NUCLEOTIDE SEQUENCE</scope>
    <source>
        <strain evidence="3">CCM 7684</strain>
    </source>
</reference>
<dbReference type="Proteomes" id="UP000602745">
    <property type="component" value="Unassembled WGS sequence"/>
</dbReference>
<proteinExistence type="predicted"/>
<feature type="transmembrane region" description="Helical" evidence="1">
    <location>
        <begin position="196"/>
        <end position="217"/>
    </location>
</feature>
<feature type="transmembrane region" description="Helical" evidence="1">
    <location>
        <begin position="111"/>
        <end position="133"/>
    </location>
</feature>
<feature type="domain" description="DUF112" evidence="2">
    <location>
        <begin position="21"/>
        <end position="438"/>
    </location>
</feature>
<keyword evidence="4" id="KW-1185">Reference proteome</keyword>
<keyword evidence="1" id="KW-1133">Transmembrane helix</keyword>
<comment type="caution">
    <text evidence="3">The sequence shown here is derived from an EMBL/GenBank/DDBJ whole genome shotgun (WGS) entry which is preliminary data.</text>
</comment>
<feature type="transmembrane region" description="Helical" evidence="1">
    <location>
        <begin position="354"/>
        <end position="378"/>
    </location>
</feature>
<feature type="transmembrane region" description="Helical" evidence="1">
    <location>
        <begin position="20"/>
        <end position="40"/>
    </location>
</feature>
<name>A0A8J3DUJ3_9RHOB</name>
<evidence type="ECO:0000256" key="1">
    <source>
        <dbReference type="SAM" id="Phobius"/>
    </source>
</evidence>
<dbReference type="EMBL" id="BMCP01000002">
    <property type="protein sequence ID" value="GGE43510.1"/>
    <property type="molecule type" value="Genomic_DNA"/>
</dbReference>
<feature type="transmembrane region" description="Helical" evidence="1">
    <location>
        <begin position="599"/>
        <end position="632"/>
    </location>
</feature>
<dbReference type="AlphaFoldDB" id="A0A8J3DUJ3"/>
<protein>
    <recommendedName>
        <fullName evidence="2">DUF112 domain-containing protein</fullName>
    </recommendedName>
</protein>